<dbReference type="PANTHER" id="PTHR34001">
    <property type="entry name" value="BLL7405 PROTEIN"/>
    <property type="match status" value="1"/>
</dbReference>
<evidence type="ECO:0000256" key="5">
    <source>
        <dbReference type="ARBA" id="ARBA00038306"/>
    </source>
</evidence>
<comment type="similarity">
    <text evidence="5">Belongs to the Omp25/RopB family.</text>
</comment>
<dbReference type="RefSeq" id="WP_163073551.1">
    <property type="nucleotide sequence ID" value="NZ_CP048630.1"/>
</dbReference>
<feature type="domain" description="Outer membrane protein beta-barrel" evidence="7">
    <location>
        <begin position="22"/>
        <end position="257"/>
    </location>
</feature>
<keyword evidence="2 6" id="KW-0732">Signal</keyword>
<dbReference type="Proteomes" id="UP000464751">
    <property type="component" value="Chromosome"/>
</dbReference>
<dbReference type="AlphaFoldDB" id="A0A6P1YH19"/>
<accession>A0A6P1YH19</accession>
<gene>
    <name evidence="8" type="ORF">G3A50_01760</name>
</gene>
<proteinExistence type="inferred from homology"/>
<comment type="subcellular location">
    <subcellularLocation>
        <location evidence="1">Cell outer membrane</location>
    </subcellularLocation>
</comment>
<keyword evidence="4" id="KW-0998">Cell outer membrane</keyword>
<evidence type="ECO:0000259" key="7">
    <source>
        <dbReference type="Pfam" id="PF13505"/>
    </source>
</evidence>
<protein>
    <submittedName>
        <fullName evidence="8">Porin family protein</fullName>
    </submittedName>
</protein>
<dbReference type="Pfam" id="PF13505">
    <property type="entry name" value="OMP_b-brl"/>
    <property type="match status" value="1"/>
</dbReference>
<evidence type="ECO:0000256" key="3">
    <source>
        <dbReference type="ARBA" id="ARBA00023136"/>
    </source>
</evidence>
<organism evidence="8 9">
    <name type="scientific">Ancylobacter pratisalsi</name>
    <dbReference type="NCBI Taxonomy" id="1745854"/>
    <lineage>
        <taxon>Bacteria</taxon>
        <taxon>Pseudomonadati</taxon>
        <taxon>Pseudomonadota</taxon>
        <taxon>Alphaproteobacteria</taxon>
        <taxon>Hyphomicrobiales</taxon>
        <taxon>Xanthobacteraceae</taxon>
        <taxon>Ancylobacter</taxon>
    </lineage>
</organism>
<feature type="signal peptide" evidence="6">
    <location>
        <begin position="1"/>
        <end position="22"/>
    </location>
</feature>
<evidence type="ECO:0000256" key="2">
    <source>
        <dbReference type="ARBA" id="ARBA00022729"/>
    </source>
</evidence>
<name>A0A6P1YH19_9HYPH</name>
<dbReference type="SUPFAM" id="SSF56925">
    <property type="entry name" value="OMPA-like"/>
    <property type="match status" value="1"/>
</dbReference>
<dbReference type="KEGG" id="apra:G3A50_01760"/>
<dbReference type="InterPro" id="IPR011250">
    <property type="entry name" value="OMP/PagP_B-barrel"/>
</dbReference>
<evidence type="ECO:0000313" key="9">
    <source>
        <dbReference type="Proteomes" id="UP000464751"/>
    </source>
</evidence>
<keyword evidence="3" id="KW-0472">Membrane</keyword>
<evidence type="ECO:0000256" key="4">
    <source>
        <dbReference type="ARBA" id="ARBA00023237"/>
    </source>
</evidence>
<reference evidence="8 9" key="1">
    <citation type="submission" date="2020-02" db="EMBL/GenBank/DDBJ databases">
        <authorList>
            <person name="Li G."/>
        </authorList>
    </citation>
    <scope>NUCLEOTIDE SEQUENCE [LARGE SCALE GENOMIC DNA]</scope>
    <source>
        <strain evidence="8 9">DSM 102029</strain>
    </source>
</reference>
<evidence type="ECO:0000256" key="6">
    <source>
        <dbReference type="SAM" id="SignalP"/>
    </source>
</evidence>
<dbReference type="PANTHER" id="PTHR34001:SF3">
    <property type="entry name" value="BLL7405 PROTEIN"/>
    <property type="match status" value="1"/>
</dbReference>
<evidence type="ECO:0000256" key="1">
    <source>
        <dbReference type="ARBA" id="ARBA00004442"/>
    </source>
</evidence>
<dbReference type="Gene3D" id="2.40.160.20">
    <property type="match status" value="1"/>
</dbReference>
<feature type="chain" id="PRO_5027044070" evidence="6">
    <location>
        <begin position="23"/>
        <end position="257"/>
    </location>
</feature>
<keyword evidence="9" id="KW-1185">Reference proteome</keyword>
<sequence>MRIKSLLLGGAASVALALPAFAADMSYPVKAPVVAVVPAFTWTGFYLGANVGYGWGDGSTSWDNYLGHYYSGYDGYSYNGGVDPEGWFGGFQLGYNYQFENNFVLGVEADFDFGSLEDKLNYYAYQATPGGPAEAYGTVNTKIEAFGTVRARLGYAYDRLLPYVTGGLAWGNVKASGNLNSYLNGVYQPGLSGSASTSETLWGWTVGAGVEYAFTDNWTAKIEYLYADLGDINWDGASNTNIDAKLQTVKLGINYKF</sequence>
<dbReference type="InterPro" id="IPR027385">
    <property type="entry name" value="Beta-barrel_OMP"/>
</dbReference>
<dbReference type="EMBL" id="CP048630">
    <property type="protein sequence ID" value="QIB32569.1"/>
    <property type="molecule type" value="Genomic_DNA"/>
</dbReference>
<dbReference type="GO" id="GO:0009279">
    <property type="term" value="C:cell outer membrane"/>
    <property type="evidence" value="ECO:0007669"/>
    <property type="project" value="UniProtKB-SubCell"/>
</dbReference>
<evidence type="ECO:0000313" key="8">
    <source>
        <dbReference type="EMBL" id="QIB32569.1"/>
    </source>
</evidence>
<dbReference type="InterPro" id="IPR051692">
    <property type="entry name" value="OMP-like"/>
</dbReference>